<keyword evidence="1" id="KW-0472">Membrane</keyword>
<gene>
    <name evidence="2" type="ORF">PMAYCL1PPCAC_00659</name>
</gene>
<keyword evidence="1" id="KW-0812">Transmembrane</keyword>
<dbReference type="AlphaFoldDB" id="A0AAN4YZ36"/>
<keyword evidence="1" id="KW-1133">Transmembrane helix</keyword>
<organism evidence="2 3">
    <name type="scientific">Pristionchus mayeri</name>
    <dbReference type="NCBI Taxonomy" id="1317129"/>
    <lineage>
        <taxon>Eukaryota</taxon>
        <taxon>Metazoa</taxon>
        <taxon>Ecdysozoa</taxon>
        <taxon>Nematoda</taxon>
        <taxon>Chromadorea</taxon>
        <taxon>Rhabditida</taxon>
        <taxon>Rhabditina</taxon>
        <taxon>Diplogasteromorpha</taxon>
        <taxon>Diplogasteroidea</taxon>
        <taxon>Neodiplogasteridae</taxon>
        <taxon>Pristionchus</taxon>
    </lineage>
</organism>
<evidence type="ECO:0000313" key="2">
    <source>
        <dbReference type="EMBL" id="GMR30464.1"/>
    </source>
</evidence>
<accession>A0AAN4YZ36</accession>
<comment type="caution">
    <text evidence="2">The sequence shown here is derived from an EMBL/GenBank/DDBJ whole genome shotgun (WGS) entry which is preliminary data.</text>
</comment>
<protein>
    <submittedName>
        <fullName evidence="2">Uncharacterized protein</fullName>
    </submittedName>
</protein>
<feature type="transmembrane region" description="Helical" evidence="1">
    <location>
        <begin position="28"/>
        <end position="49"/>
    </location>
</feature>
<keyword evidence="3" id="KW-1185">Reference proteome</keyword>
<name>A0AAN4YZ36_9BILA</name>
<dbReference type="Proteomes" id="UP001328107">
    <property type="component" value="Unassembled WGS sequence"/>
</dbReference>
<reference evidence="3" key="1">
    <citation type="submission" date="2022-10" db="EMBL/GenBank/DDBJ databases">
        <title>Genome assembly of Pristionchus species.</title>
        <authorList>
            <person name="Yoshida K."/>
            <person name="Sommer R.J."/>
        </authorList>
    </citation>
    <scope>NUCLEOTIDE SEQUENCE [LARGE SCALE GENOMIC DNA]</scope>
    <source>
        <strain evidence="3">RS5460</strain>
    </source>
</reference>
<dbReference type="EMBL" id="BTRK01000001">
    <property type="protein sequence ID" value="GMR30464.1"/>
    <property type="molecule type" value="Genomic_DNA"/>
</dbReference>
<evidence type="ECO:0000256" key="1">
    <source>
        <dbReference type="SAM" id="Phobius"/>
    </source>
</evidence>
<proteinExistence type="predicted"/>
<evidence type="ECO:0000313" key="3">
    <source>
        <dbReference type="Proteomes" id="UP001328107"/>
    </source>
</evidence>
<sequence>MAERQAPPPQHDKFANHLRYAQREGNDMTMIVAVSFLLLVIALIIARLVKWNRDESAAARRTAALQAMNARGSALHSHLLRELAAGRRRAPEENVRRRRANYRVEDEGDFVLDGEDFMDEGIDEG</sequence>